<dbReference type="HOGENOM" id="CLU_027562_9_7_11"/>
<accession>A0A0H3EA25</accession>
<dbReference type="GO" id="GO:0003677">
    <property type="term" value="F:DNA binding"/>
    <property type="evidence" value="ECO:0007669"/>
    <property type="project" value="UniProtKB-UniRule"/>
</dbReference>
<dbReference type="InterPro" id="IPR013762">
    <property type="entry name" value="Integrase-like_cat_sf"/>
</dbReference>
<dbReference type="KEGG" id="bbp:BBPR_0019"/>
<dbReference type="InterPro" id="IPR011010">
    <property type="entry name" value="DNA_brk_join_enz"/>
</dbReference>
<dbReference type="InterPro" id="IPR002104">
    <property type="entry name" value="Integrase_catalytic"/>
</dbReference>
<keyword evidence="3" id="KW-0233">DNA recombination</keyword>
<evidence type="ECO:0000313" key="8">
    <source>
        <dbReference type="Proteomes" id="UP000002312"/>
    </source>
</evidence>
<evidence type="ECO:0000259" key="6">
    <source>
        <dbReference type="PROSITE" id="PS51900"/>
    </source>
</evidence>
<dbReference type="eggNOG" id="COG4974">
    <property type="taxonomic scope" value="Bacteria"/>
</dbReference>
<dbReference type="InterPro" id="IPR044068">
    <property type="entry name" value="CB"/>
</dbReference>
<gene>
    <name evidence="7" type="ordered locus">BBPR_0019</name>
</gene>
<evidence type="ECO:0000256" key="1">
    <source>
        <dbReference type="ARBA" id="ARBA00008857"/>
    </source>
</evidence>
<dbReference type="GO" id="GO:0015074">
    <property type="term" value="P:DNA integration"/>
    <property type="evidence" value="ECO:0007669"/>
    <property type="project" value="InterPro"/>
</dbReference>
<dbReference type="PANTHER" id="PTHR30349:SF64">
    <property type="entry name" value="PROPHAGE INTEGRASE INTD-RELATED"/>
    <property type="match status" value="1"/>
</dbReference>
<dbReference type="PROSITE" id="PS51900">
    <property type="entry name" value="CB"/>
    <property type="match status" value="1"/>
</dbReference>
<keyword evidence="2 4" id="KW-0238">DNA-binding</keyword>
<dbReference type="PANTHER" id="PTHR30349">
    <property type="entry name" value="PHAGE INTEGRASE-RELATED"/>
    <property type="match status" value="1"/>
</dbReference>
<evidence type="ECO:0000256" key="2">
    <source>
        <dbReference type="ARBA" id="ARBA00023125"/>
    </source>
</evidence>
<evidence type="ECO:0000256" key="3">
    <source>
        <dbReference type="ARBA" id="ARBA00023172"/>
    </source>
</evidence>
<evidence type="ECO:0000313" key="7">
    <source>
        <dbReference type="EMBL" id="ADP35163.1"/>
    </source>
</evidence>
<dbReference type="PATRIC" id="fig|702459.3.peg.20"/>
<dbReference type="Proteomes" id="UP000002312">
    <property type="component" value="Chromosome"/>
</dbReference>
<protein>
    <submittedName>
        <fullName evidence="7">DNA integration/recombination/inversion protein</fullName>
    </submittedName>
</protein>
<dbReference type="CDD" id="cd00397">
    <property type="entry name" value="DNA_BRE_C"/>
    <property type="match status" value="1"/>
</dbReference>
<dbReference type="GO" id="GO:0006310">
    <property type="term" value="P:DNA recombination"/>
    <property type="evidence" value="ECO:0007669"/>
    <property type="project" value="UniProtKB-KW"/>
</dbReference>
<evidence type="ECO:0000259" key="5">
    <source>
        <dbReference type="PROSITE" id="PS51898"/>
    </source>
</evidence>
<dbReference type="EMBL" id="CP001840">
    <property type="protein sequence ID" value="ADP35163.1"/>
    <property type="molecule type" value="Genomic_DNA"/>
</dbReference>
<organism evidence="7 8">
    <name type="scientific">Bifidobacterium bifidum (strain PRL2010)</name>
    <dbReference type="NCBI Taxonomy" id="702459"/>
    <lineage>
        <taxon>Bacteria</taxon>
        <taxon>Bacillati</taxon>
        <taxon>Actinomycetota</taxon>
        <taxon>Actinomycetes</taxon>
        <taxon>Bifidobacteriales</taxon>
        <taxon>Bifidobacteriaceae</taxon>
        <taxon>Bifidobacterium</taxon>
    </lineage>
</organism>
<dbReference type="AlphaFoldDB" id="A0A0H3EA25"/>
<dbReference type="InterPro" id="IPR050090">
    <property type="entry name" value="Tyrosine_recombinase_XerCD"/>
</dbReference>
<sequence>MTRNWTNRNSYGCEHVRPRDDWGESVEQWLSSMLAIGRTPETLRTRWYQIARFSRIVDRPIDQVDADAVIAFFLQSSMDLEVKRNARACVKVFYQWAVAHRIADHNPIDEVPVIPTRPRGWLICPEHAINEGLKSQDEDAVLAVMFGAWMGLRRLEMAQINIATDIEDNPEEMRLLVHGKGIKERVLPVPGELARAIRRRGGDWIFPGRFDGHACADYVGTRIKEATSFPSHSLRRRFATFAYYRTGCDILLVSQLLGHSSVSTTMRYIGINTDLMRDAMEATTRADVSECRQREAVTAFMPAKTMQGLTFGG</sequence>
<dbReference type="Gene3D" id="1.10.150.130">
    <property type="match status" value="1"/>
</dbReference>
<dbReference type="SUPFAM" id="SSF56349">
    <property type="entry name" value="DNA breaking-rejoining enzymes"/>
    <property type="match status" value="1"/>
</dbReference>
<dbReference type="PROSITE" id="PS51898">
    <property type="entry name" value="TYR_RECOMBINASE"/>
    <property type="match status" value="1"/>
</dbReference>
<name>A0A0H3EA25_BIFBP</name>
<dbReference type="OrthoDB" id="1822491at2"/>
<feature type="domain" description="Core-binding (CB)" evidence="6">
    <location>
        <begin position="20"/>
        <end position="98"/>
    </location>
</feature>
<feature type="domain" description="Tyr recombinase" evidence="5">
    <location>
        <begin position="119"/>
        <end position="281"/>
    </location>
</feature>
<dbReference type="RefSeq" id="WP_013389330.1">
    <property type="nucleotide sequence ID" value="NC_014638.1"/>
</dbReference>
<reference evidence="7 8" key="1">
    <citation type="journal article" date="2010" name="Proc. Natl. Acad. Sci. U.S.A.">
        <title>Genome analysis of Bifidobacterium bifidum PRL2010 reveals metabolic pathways for host-derived glycan foraging.</title>
        <authorList>
            <person name="Turroni F."/>
            <person name="Bottacini F."/>
            <person name="Foroni E."/>
            <person name="Mulder I."/>
            <person name="Kim J.H."/>
            <person name="Zomer A."/>
            <person name="Sanchez B."/>
            <person name="Bidossi A."/>
            <person name="Ferrarini A."/>
            <person name="Giubellini V."/>
            <person name="Delledonne M."/>
            <person name="Henrissat B."/>
            <person name="Coutinho P."/>
            <person name="Oggioni M."/>
            <person name="Fitzgerald G.F."/>
            <person name="Mills D."/>
            <person name="Margolles A."/>
            <person name="Kelly D."/>
            <person name="van Sinderen D."/>
            <person name="Ventura M."/>
        </authorList>
    </citation>
    <scope>NUCLEOTIDE SEQUENCE [LARGE SCALE GENOMIC DNA]</scope>
    <source>
        <strain evidence="7 8">PRL2010</strain>
    </source>
</reference>
<evidence type="ECO:0000256" key="4">
    <source>
        <dbReference type="PROSITE-ProRule" id="PRU01248"/>
    </source>
</evidence>
<dbReference type="InterPro" id="IPR010998">
    <property type="entry name" value="Integrase_recombinase_N"/>
</dbReference>
<proteinExistence type="inferred from homology"/>
<dbReference type="Gene3D" id="1.10.443.10">
    <property type="entry name" value="Intergrase catalytic core"/>
    <property type="match status" value="1"/>
</dbReference>
<comment type="similarity">
    <text evidence="1">Belongs to the 'phage' integrase family.</text>
</comment>
<dbReference type="Pfam" id="PF00589">
    <property type="entry name" value="Phage_integrase"/>
    <property type="match status" value="1"/>
</dbReference>